<accession>C0N358</accession>
<dbReference type="EMBL" id="GG657889">
    <property type="protein sequence ID" value="EEF80778.1"/>
    <property type="molecule type" value="Genomic_DNA"/>
</dbReference>
<name>C0N358_9GAMM</name>
<dbReference type="HOGENOM" id="CLU_3272711_0_0_6"/>
<evidence type="ECO:0000313" key="1">
    <source>
        <dbReference type="EMBL" id="EEF80778.1"/>
    </source>
</evidence>
<gene>
    <name evidence="1" type="ORF">MDMS009_717</name>
</gene>
<organism evidence="1 2">
    <name type="scientific">Methylophaga thiooxydans DMS010</name>
    <dbReference type="NCBI Taxonomy" id="637616"/>
    <lineage>
        <taxon>Bacteria</taxon>
        <taxon>Pseudomonadati</taxon>
        <taxon>Pseudomonadota</taxon>
        <taxon>Gammaproteobacteria</taxon>
        <taxon>Thiotrichales</taxon>
        <taxon>Piscirickettsiaceae</taxon>
        <taxon>Methylophaga</taxon>
    </lineage>
</organism>
<proteinExistence type="predicted"/>
<evidence type="ECO:0000313" key="2">
    <source>
        <dbReference type="Proteomes" id="UP000004679"/>
    </source>
</evidence>
<protein>
    <submittedName>
        <fullName evidence="1">Uncharacterized protein</fullName>
    </submittedName>
</protein>
<dbReference type="Proteomes" id="UP000004679">
    <property type="component" value="Unassembled WGS sequence"/>
</dbReference>
<sequence length="41" mass="4964">MWLWFIIFTLIADLTTSKKPMAYSIGFFLPEIVSRHWLRYA</sequence>
<dbReference type="AlphaFoldDB" id="C0N358"/>
<reference evidence="1 2" key="1">
    <citation type="journal article" date="2011" name="J. Bacteriol.">
        <title>Draft genome sequence of the chemolithoheterotrophic, halophilic methylotroph Methylophaga thiooxydans DMS010.</title>
        <authorList>
            <person name="Boden R."/>
            <person name="Ferriera S."/>
            <person name="Johnson J."/>
            <person name="Kelly D.P."/>
            <person name="Murrell J.C."/>
            <person name="Schafer H."/>
        </authorList>
    </citation>
    <scope>NUCLEOTIDE SEQUENCE [LARGE SCALE GENOMIC DNA]</scope>
    <source>
        <strain evidence="1 2">DMS010</strain>
    </source>
</reference>
<keyword evidence="2" id="KW-1185">Reference proteome</keyword>